<organism evidence="1 2">
    <name type="scientific">Streptosporangium longisporum</name>
    <dbReference type="NCBI Taxonomy" id="46187"/>
    <lineage>
        <taxon>Bacteria</taxon>
        <taxon>Bacillati</taxon>
        <taxon>Actinomycetota</taxon>
        <taxon>Actinomycetes</taxon>
        <taxon>Streptosporangiales</taxon>
        <taxon>Streptosporangiaceae</taxon>
        <taxon>Streptosporangium</taxon>
    </lineage>
</organism>
<comment type="caution">
    <text evidence="1">The sequence shown here is derived from an EMBL/GenBank/DDBJ whole genome shotgun (WGS) entry which is preliminary data.</text>
</comment>
<dbReference type="SUPFAM" id="SSF55073">
    <property type="entry name" value="Nucleotide cyclase"/>
    <property type="match status" value="1"/>
</dbReference>
<evidence type="ECO:0000313" key="1">
    <source>
        <dbReference type="EMBL" id="GAA3005960.1"/>
    </source>
</evidence>
<name>A0ABP6KHE8_9ACTN</name>
<accession>A0ABP6KHE8</accession>
<evidence type="ECO:0000313" key="2">
    <source>
        <dbReference type="Proteomes" id="UP001499930"/>
    </source>
</evidence>
<gene>
    <name evidence="1" type="ORF">GCM10017559_29690</name>
</gene>
<reference evidence="2" key="1">
    <citation type="journal article" date="2019" name="Int. J. Syst. Evol. Microbiol.">
        <title>The Global Catalogue of Microorganisms (GCM) 10K type strain sequencing project: providing services to taxonomists for standard genome sequencing and annotation.</title>
        <authorList>
            <consortium name="The Broad Institute Genomics Platform"/>
            <consortium name="The Broad Institute Genome Sequencing Center for Infectious Disease"/>
            <person name="Wu L."/>
            <person name="Ma J."/>
        </authorList>
    </citation>
    <scope>NUCLEOTIDE SEQUENCE [LARGE SCALE GENOMIC DNA]</scope>
    <source>
        <strain evidence="2">JCM 3106</strain>
    </source>
</reference>
<dbReference type="InterPro" id="IPR029787">
    <property type="entry name" value="Nucleotide_cyclase"/>
</dbReference>
<keyword evidence="2" id="KW-1185">Reference proteome</keyword>
<proteinExistence type="predicted"/>
<evidence type="ECO:0008006" key="3">
    <source>
        <dbReference type="Google" id="ProtNLM"/>
    </source>
</evidence>
<protein>
    <recommendedName>
        <fullName evidence="3">Guanylate cyclase domain-containing protein</fullName>
    </recommendedName>
</protein>
<dbReference type="Proteomes" id="UP001499930">
    <property type="component" value="Unassembled WGS sequence"/>
</dbReference>
<sequence length="351" mass="39075">MDAHRRPDGIPRDRTLINRALDGQLPFPQRSFGNRDNLAGVVMRLLDEHENFVRLAPCRLSGSTPGSAVIVLSDRRTRLADLDAGYRHSGTVTVGHGELRDVVVHNDRRLGILDTADVELVTASSTILARGLLRRQAEAVRSDLEFLSGRHGRERRSETRDREDPGRELVRTGFAVDIVGYSGRPASQRKDLQERLEAIFIRTMGELDVDIAATDRQGTGDGMNVFLPQALELHTALPRLLHAWRDHLARDNRRHADRMRLRMAVALGPVGITVLGYSGPTVIEVNRMLDSAPLRRAVREHPRADLAVLVSDLLHRYTVGEGHPGLDPFEFTSCDVANKGFTAGAWLWIAK</sequence>
<dbReference type="RefSeq" id="WP_344894408.1">
    <property type="nucleotide sequence ID" value="NZ_BAAAWD010000007.1"/>
</dbReference>
<dbReference type="EMBL" id="BAAAWD010000007">
    <property type="protein sequence ID" value="GAA3005960.1"/>
    <property type="molecule type" value="Genomic_DNA"/>
</dbReference>